<evidence type="ECO:0000313" key="10">
    <source>
        <dbReference type="EMBL" id="MDW6003388.1"/>
    </source>
</evidence>
<dbReference type="GO" id="GO:1990961">
    <property type="term" value="P:xenobiotic detoxification by transmembrane export across the plasma membrane"/>
    <property type="evidence" value="ECO:0007669"/>
    <property type="project" value="InterPro"/>
</dbReference>
<keyword evidence="7 8" id="KW-0472">Membrane</keyword>
<feature type="transmembrane region" description="Helical" evidence="8">
    <location>
        <begin position="45"/>
        <end position="62"/>
    </location>
</feature>
<dbReference type="InterPro" id="IPR011701">
    <property type="entry name" value="MFS"/>
</dbReference>
<evidence type="ECO:0000256" key="4">
    <source>
        <dbReference type="ARBA" id="ARBA00022475"/>
    </source>
</evidence>
<protein>
    <recommendedName>
        <fullName evidence="8">Bcr/CflA family efflux transporter</fullName>
    </recommendedName>
</protein>
<dbReference type="InterPro" id="IPR004812">
    <property type="entry name" value="Efflux_drug-R_Bcr/CmlA"/>
</dbReference>
<evidence type="ECO:0000256" key="2">
    <source>
        <dbReference type="ARBA" id="ARBA00006236"/>
    </source>
</evidence>
<comment type="similarity">
    <text evidence="2 8">Belongs to the major facilitator superfamily. Bcr/CmlA family.</text>
</comment>
<dbReference type="EMBL" id="FXXI01000001">
    <property type="protein sequence ID" value="SMR99822.1"/>
    <property type="molecule type" value="Genomic_DNA"/>
</dbReference>
<dbReference type="SUPFAM" id="SSF103473">
    <property type="entry name" value="MFS general substrate transporter"/>
    <property type="match status" value="1"/>
</dbReference>
<evidence type="ECO:0000313" key="12">
    <source>
        <dbReference type="Proteomes" id="UP000196125"/>
    </source>
</evidence>
<evidence type="ECO:0000256" key="8">
    <source>
        <dbReference type="RuleBase" id="RU365088"/>
    </source>
</evidence>
<organism evidence="11 12">
    <name type="scientific">Vibrio mangrovi</name>
    <dbReference type="NCBI Taxonomy" id="474394"/>
    <lineage>
        <taxon>Bacteria</taxon>
        <taxon>Pseudomonadati</taxon>
        <taxon>Pseudomonadota</taxon>
        <taxon>Gammaproteobacteria</taxon>
        <taxon>Vibrionales</taxon>
        <taxon>Vibrionaceae</taxon>
        <taxon>Vibrio</taxon>
    </lineage>
</organism>
<dbReference type="InterPro" id="IPR036259">
    <property type="entry name" value="MFS_trans_sf"/>
</dbReference>
<feature type="transmembrane region" description="Helical" evidence="8">
    <location>
        <begin position="161"/>
        <end position="180"/>
    </location>
</feature>
<comment type="caution">
    <text evidence="8">Lacks conserved residue(s) required for the propagation of feature annotation.</text>
</comment>
<dbReference type="OrthoDB" id="9814303at2"/>
<dbReference type="RefSeq" id="WP_087479821.1">
    <property type="nucleotide sequence ID" value="NZ_AP024883.1"/>
</dbReference>
<keyword evidence="8" id="KW-0997">Cell inner membrane</keyword>
<keyword evidence="13" id="KW-1185">Reference proteome</keyword>
<dbReference type="EMBL" id="JAWRCO010000001">
    <property type="protein sequence ID" value="MDW6003388.1"/>
    <property type="molecule type" value="Genomic_DNA"/>
</dbReference>
<dbReference type="Proteomes" id="UP000196125">
    <property type="component" value="Unassembled WGS sequence"/>
</dbReference>
<feature type="transmembrane region" description="Helical" evidence="8">
    <location>
        <begin position="301"/>
        <end position="328"/>
    </location>
</feature>
<dbReference type="AlphaFoldDB" id="A0A1Y6ITL9"/>
<feature type="transmembrane region" description="Helical" evidence="8">
    <location>
        <begin position="213"/>
        <end position="239"/>
    </location>
</feature>
<reference evidence="11 12" key="1">
    <citation type="submission" date="2017-05" db="EMBL/GenBank/DDBJ databases">
        <authorList>
            <person name="Song R."/>
            <person name="Chenine A.L."/>
            <person name="Ruprecht R.M."/>
        </authorList>
    </citation>
    <scope>NUCLEOTIDE SEQUENCE [LARGE SCALE GENOMIC DNA]</scope>
    <source>
        <strain evidence="11 12">CECT 7927</strain>
    </source>
</reference>
<accession>A0A1Y6ITL9</accession>
<feature type="transmembrane region" description="Helical" evidence="8">
    <location>
        <begin position="275"/>
        <end position="295"/>
    </location>
</feature>
<keyword evidence="4" id="KW-1003">Cell membrane</keyword>
<comment type="subcellular location">
    <subcellularLocation>
        <location evidence="8">Cell inner membrane</location>
        <topology evidence="8">Multi-pass membrane protein</topology>
    </subcellularLocation>
    <subcellularLocation>
        <location evidence="1">Cell membrane</location>
        <topology evidence="1">Multi-pass membrane protein</topology>
    </subcellularLocation>
</comment>
<feature type="transmembrane region" description="Helical" evidence="8">
    <location>
        <begin position="367"/>
        <end position="385"/>
    </location>
</feature>
<gene>
    <name evidence="11" type="primary">bcr_2</name>
    <name evidence="10" type="ORF">SBX37_11060</name>
    <name evidence="11" type="ORF">VIM7927_01055</name>
</gene>
<evidence type="ECO:0000256" key="6">
    <source>
        <dbReference type="ARBA" id="ARBA00022989"/>
    </source>
</evidence>
<dbReference type="InterPro" id="IPR020846">
    <property type="entry name" value="MFS_dom"/>
</dbReference>
<feature type="domain" description="Major facilitator superfamily (MFS) profile" evidence="9">
    <location>
        <begin position="1"/>
        <end position="394"/>
    </location>
</feature>
<feature type="transmembrane region" description="Helical" evidence="8">
    <location>
        <begin position="340"/>
        <end position="361"/>
    </location>
</feature>
<reference evidence="10 13" key="2">
    <citation type="submission" date="2023-11" db="EMBL/GenBank/DDBJ databases">
        <title>Plant-associative lifestyle of Vibrio porteresiae and its evolutionary dynamics.</title>
        <authorList>
            <person name="Rameshkumar N."/>
            <person name="Kirti K."/>
        </authorList>
    </citation>
    <scope>NUCLEOTIDE SEQUENCE [LARGE SCALE GENOMIC DNA]</scope>
    <source>
        <strain evidence="10 13">MSSRF38</strain>
    </source>
</reference>
<evidence type="ECO:0000259" key="9">
    <source>
        <dbReference type="PROSITE" id="PS50850"/>
    </source>
</evidence>
<evidence type="ECO:0000256" key="1">
    <source>
        <dbReference type="ARBA" id="ARBA00004651"/>
    </source>
</evidence>
<dbReference type="NCBIfam" id="TIGR00710">
    <property type="entry name" value="efflux_Bcr_CflA"/>
    <property type="match status" value="1"/>
</dbReference>
<feature type="transmembrane region" description="Helical" evidence="8">
    <location>
        <begin position="245"/>
        <end position="263"/>
    </location>
</feature>
<feature type="transmembrane region" description="Helical" evidence="8">
    <location>
        <begin position="98"/>
        <end position="119"/>
    </location>
</feature>
<dbReference type="Pfam" id="PF07690">
    <property type="entry name" value="MFS_1"/>
    <property type="match status" value="1"/>
</dbReference>
<name>A0A1Y6ITL9_9VIBR</name>
<dbReference type="PROSITE" id="PS50850">
    <property type="entry name" value="MFS"/>
    <property type="match status" value="1"/>
</dbReference>
<keyword evidence="5 8" id="KW-0812">Transmembrane</keyword>
<sequence>MNNKLHGPLFLAILSTLMAFASLSTDIYLPAMPIMANELQGDIELTVTGFLIGFALAQLVWGPISDTLGRRLPLFIGMVMFIIGSVGCALSTDIQQMVFWRVFQAFGACTGPMLARAMIRDSYTRTRAAQMLSTLLFIMAIAPIIGPLAGGQIIRVTSWHAIFWLLVVIGGLMFFSLFALPETLLPENRVKISLANVFRNYSMLLCNREFMRYTLCLTFFYVAAYAFMTGSPFVYISFYGVDPQYYGWLFALNILGVMAMSLVNRRLVLRYPLENLLKVAVTVATIATLTLALVVKLQLGGIVAVVVTIFLFFSMNGVIAATSTTAALDAVPSSLAGSASALIGSLQYGSGIISSLFLALFRDGTPWTMSWIMVIFTLSSITVLLRRGPLPENRSSLN</sequence>
<proteinExistence type="inferred from homology"/>
<dbReference type="GO" id="GO:0005886">
    <property type="term" value="C:plasma membrane"/>
    <property type="evidence" value="ECO:0007669"/>
    <property type="project" value="UniProtKB-SubCell"/>
</dbReference>
<dbReference type="GO" id="GO:0042910">
    <property type="term" value="F:xenobiotic transmembrane transporter activity"/>
    <property type="evidence" value="ECO:0007669"/>
    <property type="project" value="InterPro"/>
</dbReference>
<keyword evidence="3 8" id="KW-0813">Transport</keyword>
<evidence type="ECO:0000256" key="3">
    <source>
        <dbReference type="ARBA" id="ARBA00022448"/>
    </source>
</evidence>
<evidence type="ECO:0000256" key="5">
    <source>
        <dbReference type="ARBA" id="ARBA00022692"/>
    </source>
</evidence>
<feature type="transmembrane region" description="Helical" evidence="8">
    <location>
        <begin position="74"/>
        <end position="92"/>
    </location>
</feature>
<feature type="transmembrane region" description="Helical" evidence="8">
    <location>
        <begin position="131"/>
        <end position="149"/>
    </location>
</feature>
<dbReference type="PANTHER" id="PTHR23502:SF132">
    <property type="entry name" value="POLYAMINE TRANSPORTER 2-RELATED"/>
    <property type="match status" value="1"/>
</dbReference>
<evidence type="ECO:0000313" key="13">
    <source>
        <dbReference type="Proteomes" id="UP001283366"/>
    </source>
</evidence>
<keyword evidence="6 8" id="KW-1133">Transmembrane helix</keyword>
<evidence type="ECO:0000256" key="7">
    <source>
        <dbReference type="ARBA" id="ARBA00023136"/>
    </source>
</evidence>
<dbReference type="PANTHER" id="PTHR23502">
    <property type="entry name" value="MAJOR FACILITATOR SUPERFAMILY"/>
    <property type="match status" value="1"/>
</dbReference>
<evidence type="ECO:0000313" key="11">
    <source>
        <dbReference type="EMBL" id="SMR99822.1"/>
    </source>
</evidence>
<dbReference type="Gene3D" id="1.20.1720.10">
    <property type="entry name" value="Multidrug resistance protein D"/>
    <property type="match status" value="1"/>
</dbReference>
<dbReference type="Proteomes" id="UP001283366">
    <property type="component" value="Unassembled WGS sequence"/>
</dbReference>
<dbReference type="CDD" id="cd17320">
    <property type="entry name" value="MFS_MdfA_MDR_like"/>
    <property type="match status" value="1"/>
</dbReference>